<dbReference type="AlphaFoldDB" id="A0A6L5Z5H3"/>
<protein>
    <submittedName>
        <fullName evidence="2">MOSC domain-containing protein</fullName>
    </submittedName>
</protein>
<dbReference type="InterPro" id="IPR005163">
    <property type="entry name" value="Tri_helical_YiiM-like"/>
</dbReference>
<evidence type="ECO:0000313" key="2">
    <source>
        <dbReference type="EMBL" id="MSU91828.1"/>
    </source>
</evidence>
<gene>
    <name evidence="2" type="ORF">GE300_19830</name>
</gene>
<organism evidence="2 3">
    <name type="scientific">Halovulum marinum</name>
    <dbReference type="NCBI Taxonomy" id="2662447"/>
    <lineage>
        <taxon>Bacteria</taxon>
        <taxon>Pseudomonadati</taxon>
        <taxon>Pseudomonadota</taxon>
        <taxon>Alphaproteobacteria</taxon>
        <taxon>Rhodobacterales</taxon>
        <taxon>Paracoccaceae</taxon>
        <taxon>Halovulum</taxon>
    </lineage>
</organism>
<dbReference type="InterPro" id="IPR052353">
    <property type="entry name" value="Benzoxazolinone_Detox_Enz"/>
</dbReference>
<keyword evidence="3" id="KW-1185">Reference proteome</keyword>
<dbReference type="Pfam" id="PF03473">
    <property type="entry name" value="MOSC"/>
    <property type="match status" value="1"/>
</dbReference>
<reference evidence="2 3" key="1">
    <citation type="submission" date="2019-10" db="EMBL/GenBank/DDBJ databases">
        <title>Cognatihalovulum marinum gen. nov. sp. nov., a new member of the family Rhodobacteraceae isolated from deep seawater of the Northwest Indian Ocean.</title>
        <authorList>
            <person name="Ruan C."/>
            <person name="Wang J."/>
            <person name="Zheng X."/>
            <person name="Song L."/>
            <person name="Zhu Y."/>
            <person name="Huang Y."/>
            <person name="Lu Z."/>
            <person name="Du W."/>
            <person name="Huang L."/>
            <person name="Dai X."/>
        </authorList>
    </citation>
    <scope>NUCLEOTIDE SEQUENCE [LARGE SCALE GENOMIC DNA]</scope>
    <source>
        <strain evidence="2 3">2CG4</strain>
    </source>
</reference>
<evidence type="ECO:0000259" key="1">
    <source>
        <dbReference type="PROSITE" id="PS51340"/>
    </source>
</evidence>
<dbReference type="SUPFAM" id="SSF50800">
    <property type="entry name" value="PK beta-barrel domain-like"/>
    <property type="match status" value="1"/>
</dbReference>
<dbReference type="GO" id="GO:0030151">
    <property type="term" value="F:molybdenum ion binding"/>
    <property type="evidence" value="ECO:0007669"/>
    <property type="project" value="InterPro"/>
</dbReference>
<evidence type="ECO:0000313" key="3">
    <source>
        <dbReference type="Proteomes" id="UP000474957"/>
    </source>
</evidence>
<dbReference type="Proteomes" id="UP000474957">
    <property type="component" value="Unassembled WGS sequence"/>
</dbReference>
<sequence>MRVVEVRVGTLAPLGPANIPSGIRKVPVAGSVAALAHGLEGDEQGDRRHHGGRDKAVHAYPVQNYPLWTADLPDLAAEMRPGAFGENLVVEGAVEADVCLGDRWQLGYALLEVSQSRQPCWRLNLRFGRTDMARRVQDTGRTGWYFRVLEEGKISAGDTAHLVARPHPDWPLDRVWHLLYCNTLDRAALAAFAALPGLPERWRALAEVRLSSGRTEDWSRRIETPQ</sequence>
<dbReference type="PROSITE" id="PS51340">
    <property type="entry name" value="MOSC"/>
    <property type="match status" value="1"/>
</dbReference>
<dbReference type="EMBL" id="WIND01000027">
    <property type="protein sequence ID" value="MSU91828.1"/>
    <property type="molecule type" value="Genomic_DNA"/>
</dbReference>
<proteinExistence type="predicted"/>
<dbReference type="GO" id="GO:0030170">
    <property type="term" value="F:pyridoxal phosphate binding"/>
    <property type="evidence" value="ECO:0007669"/>
    <property type="project" value="InterPro"/>
</dbReference>
<dbReference type="PANTHER" id="PTHR30212:SF2">
    <property type="entry name" value="PROTEIN YIIM"/>
    <property type="match status" value="1"/>
</dbReference>
<dbReference type="Gene3D" id="2.40.33.20">
    <property type="entry name" value="PK beta-barrel domain-like"/>
    <property type="match status" value="1"/>
</dbReference>
<dbReference type="Pfam" id="PF03475">
    <property type="entry name" value="YiiM_3-alpha"/>
    <property type="match status" value="1"/>
</dbReference>
<dbReference type="PANTHER" id="PTHR30212">
    <property type="entry name" value="PROTEIN YIIM"/>
    <property type="match status" value="1"/>
</dbReference>
<comment type="caution">
    <text evidence="2">The sequence shown here is derived from an EMBL/GenBank/DDBJ whole genome shotgun (WGS) entry which is preliminary data.</text>
</comment>
<dbReference type="InterPro" id="IPR005302">
    <property type="entry name" value="MoCF_Sase_C"/>
</dbReference>
<dbReference type="RefSeq" id="WP_154449258.1">
    <property type="nucleotide sequence ID" value="NZ_WIND01000027.1"/>
</dbReference>
<accession>A0A6L5Z5H3</accession>
<dbReference type="InterPro" id="IPR011037">
    <property type="entry name" value="Pyrv_Knase-like_insert_dom_sf"/>
</dbReference>
<dbReference type="GO" id="GO:0003824">
    <property type="term" value="F:catalytic activity"/>
    <property type="evidence" value="ECO:0007669"/>
    <property type="project" value="InterPro"/>
</dbReference>
<name>A0A6L5Z5H3_9RHOB</name>
<feature type="domain" description="MOSC" evidence="1">
    <location>
        <begin position="24"/>
        <end position="163"/>
    </location>
</feature>